<comment type="cofactor">
    <cofactor evidence="1">
        <name>Fe(2+)</name>
        <dbReference type="ChEBI" id="CHEBI:29033"/>
    </cofactor>
</comment>
<dbReference type="PANTHER" id="PTHR21052">
    <property type="entry name" value="SPERMATOGENESIS ASSOCIATED 11-RELATED"/>
    <property type="match status" value="1"/>
</dbReference>
<evidence type="ECO:0000256" key="7">
    <source>
        <dbReference type="ARBA" id="ARBA00022964"/>
    </source>
</evidence>
<dbReference type="FunFam" id="2.60.120.590:FF:000009">
    <property type="entry name" value="Alpha-ketoglutarate-dependent dioxygenase alkB homolog 7, mitochondrial"/>
    <property type="match status" value="1"/>
</dbReference>
<dbReference type="GO" id="GO:0005759">
    <property type="term" value="C:mitochondrial matrix"/>
    <property type="evidence" value="ECO:0007669"/>
    <property type="project" value="UniProtKB-SubCell"/>
</dbReference>
<dbReference type="SUPFAM" id="SSF51197">
    <property type="entry name" value="Clavaminate synthase-like"/>
    <property type="match status" value="1"/>
</dbReference>
<dbReference type="AlphaFoldDB" id="A0A7J7XEA7"/>
<keyword evidence="7" id="KW-0223">Dioxygenase</keyword>
<dbReference type="Proteomes" id="UP000527355">
    <property type="component" value="Unassembled WGS sequence"/>
</dbReference>
<evidence type="ECO:0000256" key="8">
    <source>
        <dbReference type="ARBA" id="ARBA00023002"/>
    </source>
</evidence>
<evidence type="ECO:0000313" key="17">
    <source>
        <dbReference type="Proteomes" id="UP000527355"/>
    </source>
</evidence>
<evidence type="ECO:0000256" key="11">
    <source>
        <dbReference type="ARBA" id="ARBA00054545"/>
    </source>
</evidence>
<evidence type="ECO:0000256" key="1">
    <source>
        <dbReference type="ARBA" id="ARBA00001954"/>
    </source>
</evidence>
<dbReference type="Gene3D" id="2.60.120.590">
    <property type="entry name" value="Alpha-ketoglutarate-dependent dioxygenase AlkB-like"/>
    <property type="match status" value="1"/>
</dbReference>
<evidence type="ECO:0000256" key="12">
    <source>
        <dbReference type="ARBA" id="ARBA00073530"/>
    </source>
</evidence>
<feature type="region of interest" description="Disordered" evidence="14">
    <location>
        <begin position="212"/>
        <end position="246"/>
    </location>
</feature>
<keyword evidence="8" id="KW-0560">Oxidoreductase</keyword>
<sequence>MAGSGWLALRTMPGPGWVRGSGPAVLRRLRDAAVVRPGFLSAAEEETLRRELEPELRRRRYEFDHWDAAIHGFRETEKSRWSEASRAILQRVQAAAFGPDQTLLSSVHVLDLEPRGYIKPHVDSVKFCGTTIAGLSLLSPSVMRLVHTQEPGESLELLLEPCSLYILRDSARYDFSHEILRDEESFFGKLRVPRGRRISVICRSLPEGVPMSAAGSDESVPSTTGAPGVLGFPPRPSCRDRSSRELSRTLPMAMATNSKRSEMTGNLHTGDCFTNLTN</sequence>
<comment type="function">
    <text evidence="11">May function as protein hydroxylase; can catalyze auto-hydroxylation at Leu-110 (in vitro), but this activity may be due to the absence of the true substrate. Required to induce programmed necrosis in response to DNA damage caused by cytotoxic alkylating agents. Acts by triggering the collapse of mitochondrial membrane potential and loss of mitochondrial function that leads to energy depletion and cell death. ALKBH7-mediated necrosis is probably required to prevent the accumulation of cells with DNA damage. Does not display DNA demethylase activity. Involved in fatty acid metabolism.</text>
</comment>
<feature type="domain" description="Alpha-ketoglutarate-dependent dioxygenase AlkB-like" evidence="15">
    <location>
        <begin position="75"/>
        <end position="203"/>
    </location>
</feature>
<keyword evidence="17" id="KW-1185">Reference proteome</keyword>
<evidence type="ECO:0000313" key="16">
    <source>
        <dbReference type="EMBL" id="KAF6347736.1"/>
    </source>
</evidence>
<dbReference type="GO" id="GO:0006631">
    <property type="term" value="P:fatty acid metabolic process"/>
    <property type="evidence" value="ECO:0007669"/>
    <property type="project" value="TreeGrafter"/>
</dbReference>
<comment type="caution">
    <text evidence="16">The sequence shown here is derived from an EMBL/GenBank/DDBJ whole genome shotgun (WGS) entry which is preliminary data.</text>
</comment>
<evidence type="ECO:0000256" key="9">
    <source>
        <dbReference type="ARBA" id="ARBA00023004"/>
    </source>
</evidence>
<evidence type="ECO:0000256" key="2">
    <source>
        <dbReference type="ARBA" id="ARBA00004305"/>
    </source>
</evidence>
<comment type="subcellular location">
    <subcellularLocation>
        <location evidence="2">Mitochondrion matrix</location>
    </subcellularLocation>
</comment>
<organism evidence="16 17">
    <name type="scientific">Myotis myotis</name>
    <name type="common">Greater mouse-eared bat</name>
    <name type="synonym">Vespertilio myotis</name>
    <dbReference type="NCBI Taxonomy" id="51298"/>
    <lineage>
        <taxon>Eukaryota</taxon>
        <taxon>Metazoa</taxon>
        <taxon>Chordata</taxon>
        <taxon>Craniata</taxon>
        <taxon>Vertebrata</taxon>
        <taxon>Euteleostomi</taxon>
        <taxon>Mammalia</taxon>
        <taxon>Eutheria</taxon>
        <taxon>Laurasiatheria</taxon>
        <taxon>Chiroptera</taxon>
        <taxon>Yangochiroptera</taxon>
        <taxon>Vespertilionidae</taxon>
        <taxon>Myotis</taxon>
    </lineage>
</organism>
<evidence type="ECO:0000256" key="6">
    <source>
        <dbReference type="ARBA" id="ARBA00022946"/>
    </source>
</evidence>
<dbReference type="EMBL" id="JABWUV010000006">
    <property type="protein sequence ID" value="KAF6347736.1"/>
    <property type="molecule type" value="Genomic_DNA"/>
</dbReference>
<protein>
    <recommendedName>
        <fullName evidence="12">Alpha-ketoglutarate-dependent dioxygenase alkB homolog 7, mitochondrial</fullName>
    </recommendedName>
    <alternativeName>
        <fullName evidence="13">Alkylated DNA repair protein alkB homolog 7</fullName>
    </alternativeName>
</protein>
<keyword evidence="10" id="KW-0496">Mitochondrion</keyword>
<dbReference type="InterPro" id="IPR027450">
    <property type="entry name" value="AlkB-like"/>
</dbReference>
<dbReference type="GO" id="GO:0012501">
    <property type="term" value="P:programmed cell death"/>
    <property type="evidence" value="ECO:0007669"/>
    <property type="project" value="UniProtKB-KW"/>
</dbReference>
<accession>A0A7J7XEA7</accession>
<name>A0A7J7XEA7_MYOMY</name>
<dbReference type="GO" id="GO:0046872">
    <property type="term" value="F:metal ion binding"/>
    <property type="evidence" value="ECO:0007669"/>
    <property type="project" value="UniProtKB-KW"/>
</dbReference>
<evidence type="ECO:0000256" key="13">
    <source>
        <dbReference type="ARBA" id="ARBA00077993"/>
    </source>
</evidence>
<dbReference type="Pfam" id="PF13532">
    <property type="entry name" value="2OG-FeII_Oxy_2"/>
    <property type="match status" value="1"/>
</dbReference>
<keyword evidence="4" id="KW-1210">Necrosis</keyword>
<gene>
    <name evidence="16" type="ORF">mMyoMyo1_000602</name>
</gene>
<dbReference type="GO" id="GO:0051213">
    <property type="term" value="F:dioxygenase activity"/>
    <property type="evidence" value="ECO:0007669"/>
    <property type="project" value="UniProtKB-KW"/>
</dbReference>
<dbReference type="VEuPathDB" id="HostDB:GeneID_118658173"/>
<keyword evidence="6" id="KW-0809">Transit peptide</keyword>
<keyword evidence="5" id="KW-0479">Metal-binding</keyword>
<dbReference type="InterPro" id="IPR032870">
    <property type="entry name" value="ALKBH7-like"/>
</dbReference>
<dbReference type="GO" id="GO:0006974">
    <property type="term" value="P:DNA damage response"/>
    <property type="evidence" value="ECO:0007669"/>
    <property type="project" value="InterPro"/>
</dbReference>
<proteinExistence type="inferred from homology"/>
<evidence type="ECO:0000256" key="14">
    <source>
        <dbReference type="SAM" id="MobiDB-lite"/>
    </source>
</evidence>
<evidence type="ECO:0000259" key="15">
    <source>
        <dbReference type="Pfam" id="PF13532"/>
    </source>
</evidence>
<reference evidence="16 17" key="1">
    <citation type="journal article" date="2020" name="Nature">
        <title>Six reference-quality genomes reveal evolution of bat adaptations.</title>
        <authorList>
            <person name="Jebb D."/>
            <person name="Huang Z."/>
            <person name="Pippel M."/>
            <person name="Hughes G.M."/>
            <person name="Lavrichenko K."/>
            <person name="Devanna P."/>
            <person name="Winkler S."/>
            <person name="Jermiin L.S."/>
            <person name="Skirmuntt E.C."/>
            <person name="Katzourakis A."/>
            <person name="Burkitt-Gray L."/>
            <person name="Ray D.A."/>
            <person name="Sullivan K.A.M."/>
            <person name="Roscito J.G."/>
            <person name="Kirilenko B.M."/>
            <person name="Davalos L.M."/>
            <person name="Corthals A.P."/>
            <person name="Power M.L."/>
            <person name="Jones G."/>
            <person name="Ransome R.D."/>
            <person name="Dechmann D.K.N."/>
            <person name="Locatelli A.G."/>
            <person name="Puechmaille S.J."/>
            <person name="Fedrigo O."/>
            <person name="Jarvis E.D."/>
            <person name="Hiller M."/>
            <person name="Vernes S.C."/>
            <person name="Myers E.W."/>
            <person name="Teeling E.C."/>
        </authorList>
    </citation>
    <scope>NUCLEOTIDE SEQUENCE [LARGE SCALE GENOMIC DNA]</scope>
    <source>
        <strain evidence="16">MMyoMyo1</strain>
        <tissue evidence="16">Flight muscle</tissue>
    </source>
</reference>
<evidence type="ECO:0000256" key="3">
    <source>
        <dbReference type="ARBA" id="ARBA00007879"/>
    </source>
</evidence>
<keyword evidence="9" id="KW-0408">Iron</keyword>
<evidence type="ECO:0000256" key="4">
    <source>
        <dbReference type="ARBA" id="ARBA00022590"/>
    </source>
</evidence>
<feature type="compositionally biased region" description="Basic and acidic residues" evidence="14">
    <location>
        <begin position="237"/>
        <end position="246"/>
    </location>
</feature>
<dbReference type="InterPro" id="IPR037151">
    <property type="entry name" value="AlkB-like_sf"/>
</dbReference>
<evidence type="ECO:0000256" key="5">
    <source>
        <dbReference type="ARBA" id="ARBA00022723"/>
    </source>
</evidence>
<evidence type="ECO:0000256" key="10">
    <source>
        <dbReference type="ARBA" id="ARBA00023128"/>
    </source>
</evidence>
<dbReference type="PANTHER" id="PTHR21052:SF0">
    <property type="entry name" value="ALPHA-KETOGLUTARATE-DEPENDENT DIOXYGENASE ALKB HOMOLOG 7, MITOCHONDRIAL"/>
    <property type="match status" value="1"/>
</dbReference>
<comment type="similarity">
    <text evidence="3">Belongs to the alkB family.</text>
</comment>